<dbReference type="EC" id="1.1.1.94" evidence="10 13"/>
<evidence type="ECO:0000313" key="20">
    <source>
        <dbReference type="EMBL" id="MBF4807396.1"/>
    </source>
</evidence>
<keyword evidence="5 13" id="KW-0520">NAD</keyword>
<dbReference type="GO" id="GO:0046168">
    <property type="term" value="P:glycerol-3-phosphate catabolic process"/>
    <property type="evidence" value="ECO:0007669"/>
    <property type="project" value="InterPro"/>
</dbReference>
<keyword evidence="6 13" id="KW-0443">Lipid metabolism</keyword>
<keyword evidence="13" id="KW-0963">Cytoplasm</keyword>
<dbReference type="HAMAP" id="MF_00394">
    <property type="entry name" value="NAD_Glyc3P_dehydrog"/>
    <property type="match status" value="1"/>
</dbReference>
<evidence type="ECO:0000259" key="19">
    <source>
        <dbReference type="Pfam" id="PF07479"/>
    </source>
</evidence>
<sequence>MKRVCVVGSGSWGTAFSTLLAATCETIVMWSREDVIAESIRSEHRNCLHLRDALLPENIVATTSQEEAVSGSEAVVLATPSAFLRSTCALLVPYIDTQVPILVLSKGMEAHSHKLMHEVVADELGHPERIAVLSGPNHAEEVIEKSFSAAVVASEDLTCAKRFQKAISCREFRTYVSDDVRGVEACAAAKNVVAIACGVAVGSGAGDNTLAALMTRGIAELGRIVVALGGNPLTCMGLAGMGDLVVTCTSRHSRNRSFGEALVGGETLDTYQSRTHMVVEGAQAVKGLYELGHQKHIEMPLTDAVHAILYEGASIDAVVANLMDRMPRNEFYGIE</sequence>
<evidence type="ECO:0000256" key="5">
    <source>
        <dbReference type="ARBA" id="ARBA00023027"/>
    </source>
</evidence>
<dbReference type="GO" id="GO:0005975">
    <property type="term" value="P:carbohydrate metabolic process"/>
    <property type="evidence" value="ECO:0007669"/>
    <property type="project" value="InterPro"/>
</dbReference>
<dbReference type="PIRSF" id="PIRSF000114">
    <property type="entry name" value="Glycerol-3-P_dh"/>
    <property type="match status" value="1"/>
</dbReference>
<feature type="domain" description="Glycerol-3-phosphate dehydrogenase NAD-dependent N-terminal" evidence="18">
    <location>
        <begin position="4"/>
        <end position="159"/>
    </location>
</feature>
<protein>
    <recommendedName>
        <fullName evidence="11 13">Glycerol-3-phosphate dehydrogenase [NAD(P)+]</fullName>
        <ecNumber evidence="10 13">1.1.1.94</ecNumber>
    </recommendedName>
    <alternativeName>
        <fullName evidence="13">NAD(P)(+)-dependent glycerol-3-phosphate dehydrogenase</fullName>
    </alternativeName>
    <alternativeName>
        <fullName evidence="12 13">NAD(P)H-dependent dihydroxyacetone-phosphate reductase</fullName>
    </alternativeName>
</protein>
<dbReference type="FunFam" id="3.40.50.720:FF:000019">
    <property type="entry name" value="Glycerol-3-phosphate dehydrogenase [NAD(P)+]"/>
    <property type="match status" value="1"/>
</dbReference>
<evidence type="ECO:0000256" key="6">
    <source>
        <dbReference type="ARBA" id="ARBA00023098"/>
    </source>
</evidence>
<dbReference type="Gene3D" id="3.40.50.720">
    <property type="entry name" value="NAD(P)-binding Rossmann-like Domain"/>
    <property type="match status" value="1"/>
</dbReference>
<evidence type="ECO:0000256" key="9">
    <source>
        <dbReference type="ARBA" id="ARBA00052716"/>
    </source>
</evidence>
<dbReference type="InterPro" id="IPR006109">
    <property type="entry name" value="G3P_DH_NAD-dep_C"/>
</dbReference>
<evidence type="ECO:0000256" key="2">
    <source>
        <dbReference type="ARBA" id="ARBA00022516"/>
    </source>
</evidence>
<feature type="binding site" evidence="16">
    <location>
        <begin position="8"/>
        <end position="13"/>
    </location>
    <ligand>
        <name>NAD(+)</name>
        <dbReference type="ChEBI" id="CHEBI:57540"/>
    </ligand>
</feature>
<feature type="binding site" evidence="13">
    <location>
        <position position="32"/>
    </location>
    <ligand>
        <name>NADPH</name>
        <dbReference type="ChEBI" id="CHEBI:57783"/>
    </ligand>
</feature>
<feature type="binding site" evidence="13">
    <location>
        <position position="11"/>
    </location>
    <ligand>
        <name>NADPH</name>
        <dbReference type="ChEBI" id="CHEBI:57783"/>
    </ligand>
</feature>
<dbReference type="EMBL" id="JABZGW010000039">
    <property type="protein sequence ID" value="MBF4807396.1"/>
    <property type="molecule type" value="Genomic_DNA"/>
</dbReference>
<dbReference type="GO" id="GO:0006650">
    <property type="term" value="P:glycerophospholipid metabolic process"/>
    <property type="evidence" value="ECO:0007669"/>
    <property type="project" value="UniProtKB-UniRule"/>
</dbReference>
<comment type="pathway">
    <text evidence="13">Membrane lipid metabolism; glycerophospholipid metabolism.</text>
</comment>
<feature type="binding site" evidence="13">
    <location>
        <position position="280"/>
    </location>
    <ligand>
        <name>NADPH</name>
        <dbReference type="ChEBI" id="CHEBI:57783"/>
    </ligand>
</feature>
<comment type="function">
    <text evidence="13">Catalyzes the reduction of the glycolytic intermediate dihydroxyacetone phosphate (DHAP) to sn-glycerol 3-phosphate (G3P), the key precursor for phospholipid synthesis.</text>
</comment>
<evidence type="ECO:0000256" key="3">
    <source>
        <dbReference type="ARBA" id="ARBA00022857"/>
    </source>
</evidence>
<keyword evidence="7 13" id="KW-0594">Phospholipid biosynthesis</keyword>
<feature type="binding site" evidence="15">
    <location>
        <begin position="254"/>
        <end position="255"/>
    </location>
    <ligand>
        <name>substrate</name>
    </ligand>
</feature>
<feature type="binding site" evidence="16">
    <location>
        <position position="254"/>
    </location>
    <ligand>
        <name>NAD(+)</name>
        <dbReference type="ChEBI" id="CHEBI:57540"/>
    </ligand>
</feature>
<evidence type="ECO:0000256" key="4">
    <source>
        <dbReference type="ARBA" id="ARBA00023002"/>
    </source>
</evidence>
<proteinExistence type="inferred from homology"/>
<comment type="caution">
    <text evidence="20">The sequence shown here is derived from an EMBL/GenBank/DDBJ whole genome shotgun (WGS) entry which is preliminary data.</text>
</comment>
<dbReference type="InterPro" id="IPR013328">
    <property type="entry name" value="6PGD_dom2"/>
</dbReference>
<dbReference type="Pfam" id="PF01210">
    <property type="entry name" value="NAD_Gly3P_dh_N"/>
    <property type="match status" value="1"/>
</dbReference>
<dbReference type="AlphaFoldDB" id="A0A930YRV9"/>
<dbReference type="FunFam" id="1.10.1040.10:FF:000001">
    <property type="entry name" value="Glycerol-3-phosphate dehydrogenase [NAD(P)+]"/>
    <property type="match status" value="1"/>
</dbReference>
<feature type="binding site" evidence="13">
    <location>
        <position position="139"/>
    </location>
    <ligand>
        <name>NADPH</name>
        <dbReference type="ChEBI" id="CHEBI:57783"/>
    </ligand>
</feature>
<name>A0A930YRV9_9ACTN</name>
<evidence type="ECO:0000256" key="15">
    <source>
        <dbReference type="PIRSR" id="PIRSR000114-2"/>
    </source>
</evidence>
<feature type="binding site" evidence="13">
    <location>
        <position position="106"/>
    </location>
    <ligand>
        <name>NADPH</name>
        <dbReference type="ChEBI" id="CHEBI:57783"/>
    </ligand>
</feature>
<dbReference type="GO" id="GO:0046167">
    <property type="term" value="P:glycerol-3-phosphate biosynthetic process"/>
    <property type="evidence" value="ECO:0007669"/>
    <property type="project" value="UniProtKB-UniRule"/>
</dbReference>
<evidence type="ECO:0000256" key="10">
    <source>
        <dbReference type="ARBA" id="ARBA00066687"/>
    </source>
</evidence>
<dbReference type="PRINTS" id="PR00077">
    <property type="entry name" value="GPDHDRGNASE"/>
</dbReference>
<dbReference type="Gene3D" id="1.10.1040.10">
    <property type="entry name" value="N-(1-d-carboxylethyl)-l-norvaline Dehydrogenase, domain 2"/>
    <property type="match status" value="1"/>
</dbReference>
<evidence type="ECO:0000256" key="12">
    <source>
        <dbReference type="ARBA" id="ARBA00080511"/>
    </source>
</evidence>
<feature type="domain" description="Glycerol-3-phosphate dehydrogenase NAD-dependent C-terminal" evidence="19">
    <location>
        <begin position="179"/>
        <end position="319"/>
    </location>
</feature>
<feature type="binding site" evidence="13">
    <location>
        <position position="254"/>
    </location>
    <ligand>
        <name>sn-glycerol 3-phosphate</name>
        <dbReference type="ChEBI" id="CHEBI:57597"/>
    </ligand>
</feature>
<comment type="catalytic activity">
    <reaction evidence="13">
        <text>sn-glycerol 3-phosphate + NAD(+) = dihydroxyacetone phosphate + NADH + H(+)</text>
        <dbReference type="Rhea" id="RHEA:11092"/>
        <dbReference type="ChEBI" id="CHEBI:15378"/>
        <dbReference type="ChEBI" id="CHEBI:57540"/>
        <dbReference type="ChEBI" id="CHEBI:57597"/>
        <dbReference type="ChEBI" id="CHEBI:57642"/>
        <dbReference type="ChEBI" id="CHEBI:57945"/>
        <dbReference type="EC" id="1.1.1.94"/>
    </reaction>
</comment>
<feature type="binding site" evidence="15">
    <location>
        <position position="106"/>
    </location>
    <ligand>
        <name>substrate</name>
    </ligand>
</feature>
<evidence type="ECO:0000256" key="14">
    <source>
        <dbReference type="PIRSR" id="PIRSR000114-1"/>
    </source>
</evidence>
<dbReference type="Proteomes" id="UP000698335">
    <property type="component" value="Unassembled WGS sequence"/>
</dbReference>
<feature type="active site" description="Proton acceptor" evidence="13 14">
    <location>
        <position position="190"/>
    </location>
</feature>
<dbReference type="InterPro" id="IPR006168">
    <property type="entry name" value="G3P_DH_NAD-dep"/>
</dbReference>
<feature type="binding site" evidence="13">
    <location>
        <position position="106"/>
    </location>
    <ligand>
        <name>sn-glycerol 3-phosphate</name>
        <dbReference type="ChEBI" id="CHEBI:57597"/>
    </ligand>
</feature>
<evidence type="ECO:0000256" key="7">
    <source>
        <dbReference type="ARBA" id="ARBA00023209"/>
    </source>
</evidence>
<evidence type="ECO:0000256" key="17">
    <source>
        <dbReference type="RuleBase" id="RU000437"/>
    </source>
</evidence>
<accession>A0A930YRV9</accession>
<feature type="binding site" evidence="13">
    <location>
        <position position="190"/>
    </location>
    <ligand>
        <name>sn-glycerol 3-phosphate</name>
        <dbReference type="ChEBI" id="CHEBI:57597"/>
    </ligand>
</feature>
<feature type="binding site" evidence="13">
    <location>
        <position position="255"/>
    </location>
    <ligand>
        <name>sn-glycerol 3-phosphate</name>
        <dbReference type="ChEBI" id="CHEBI:57597"/>
    </ligand>
</feature>
<dbReference type="SUPFAM" id="SSF51735">
    <property type="entry name" value="NAD(P)-binding Rossmann-fold domains"/>
    <property type="match status" value="1"/>
</dbReference>
<feature type="binding site" evidence="13">
    <location>
        <position position="278"/>
    </location>
    <ligand>
        <name>NADPH</name>
        <dbReference type="ChEBI" id="CHEBI:57783"/>
    </ligand>
</feature>
<dbReference type="Pfam" id="PF07479">
    <property type="entry name" value="NAD_Gly3P_dh_C"/>
    <property type="match status" value="1"/>
</dbReference>
<dbReference type="PANTHER" id="PTHR11728:SF1">
    <property type="entry name" value="GLYCEROL-3-PHOSPHATE DEHYDROGENASE [NAD(+)] 2, CHLOROPLASTIC"/>
    <property type="match status" value="1"/>
</dbReference>
<evidence type="ECO:0000313" key="21">
    <source>
        <dbReference type="Proteomes" id="UP000698335"/>
    </source>
</evidence>
<feature type="binding site" evidence="13">
    <location>
        <position position="243"/>
    </location>
    <ligand>
        <name>sn-glycerol 3-phosphate</name>
        <dbReference type="ChEBI" id="CHEBI:57597"/>
    </ligand>
</feature>
<feature type="binding site" evidence="13">
    <location>
        <position position="12"/>
    </location>
    <ligand>
        <name>NADPH</name>
        <dbReference type="ChEBI" id="CHEBI:57783"/>
    </ligand>
</feature>
<feature type="binding site" evidence="13">
    <location>
        <position position="254"/>
    </location>
    <ligand>
        <name>NADPH</name>
        <dbReference type="ChEBI" id="CHEBI:57783"/>
    </ligand>
</feature>
<evidence type="ECO:0000256" key="1">
    <source>
        <dbReference type="ARBA" id="ARBA00011009"/>
    </source>
</evidence>
<dbReference type="PANTHER" id="PTHR11728">
    <property type="entry name" value="GLYCEROL-3-PHOSPHATE DEHYDROGENASE"/>
    <property type="match status" value="1"/>
</dbReference>
<keyword evidence="3 13" id="KW-0521">NADP</keyword>
<evidence type="ECO:0000256" key="13">
    <source>
        <dbReference type="HAMAP-Rule" id="MF_00394"/>
    </source>
</evidence>
<comment type="catalytic activity">
    <reaction evidence="9">
        <text>sn-glycerol 3-phosphate + NADP(+) = dihydroxyacetone phosphate + NADPH + H(+)</text>
        <dbReference type="Rhea" id="RHEA:11096"/>
        <dbReference type="ChEBI" id="CHEBI:15378"/>
        <dbReference type="ChEBI" id="CHEBI:57597"/>
        <dbReference type="ChEBI" id="CHEBI:57642"/>
        <dbReference type="ChEBI" id="CHEBI:57783"/>
        <dbReference type="ChEBI" id="CHEBI:58349"/>
        <dbReference type="EC" id="1.1.1.94"/>
    </reaction>
    <physiologicalReaction direction="right-to-left" evidence="9">
        <dbReference type="Rhea" id="RHEA:11098"/>
    </physiologicalReaction>
</comment>
<evidence type="ECO:0000259" key="18">
    <source>
        <dbReference type="Pfam" id="PF01210"/>
    </source>
</evidence>
<keyword evidence="2 13" id="KW-0444">Lipid biosynthesis</keyword>
<dbReference type="InterPro" id="IPR008927">
    <property type="entry name" value="6-PGluconate_DH-like_C_sf"/>
</dbReference>
<evidence type="ECO:0000256" key="8">
    <source>
        <dbReference type="ARBA" id="ARBA00023264"/>
    </source>
</evidence>
<organism evidence="20 21">
    <name type="scientific">Lancefieldella rimae</name>
    <dbReference type="NCBI Taxonomy" id="1383"/>
    <lineage>
        <taxon>Bacteria</taxon>
        <taxon>Bacillati</taxon>
        <taxon>Actinomycetota</taxon>
        <taxon>Coriobacteriia</taxon>
        <taxon>Coriobacteriales</taxon>
        <taxon>Atopobiaceae</taxon>
        <taxon>Lancefieldella</taxon>
    </lineage>
</organism>
<dbReference type="PROSITE" id="PS00957">
    <property type="entry name" value="NAD_G3PDH"/>
    <property type="match status" value="1"/>
</dbReference>
<keyword evidence="13" id="KW-0547">Nucleotide-binding</keyword>
<dbReference type="GO" id="GO:0051287">
    <property type="term" value="F:NAD binding"/>
    <property type="evidence" value="ECO:0007669"/>
    <property type="project" value="InterPro"/>
</dbReference>
<dbReference type="NCBIfam" id="NF000940">
    <property type="entry name" value="PRK00094.1-2"/>
    <property type="match status" value="1"/>
</dbReference>
<feature type="binding site" evidence="13">
    <location>
        <position position="253"/>
    </location>
    <ligand>
        <name>sn-glycerol 3-phosphate</name>
        <dbReference type="ChEBI" id="CHEBI:57597"/>
    </ligand>
</feature>
<comment type="subcellular location">
    <subcellularLocation>
        <location evidence="13">Cytoplasm</location>
    </subcellularLocation>
</comment>
<comment type="similarity">
    <text evidence="1 13 17">Belongs to the NAD-dependent glycerol-3-phosphate dehydrogenase family.</text>
</comment>
<evidence type="ECO:0000256" key="11">
    <source>
        <dbReference type="ARBA" id="ARBA00069372"/>
    </source>
</evidence>
<dbReference type="GO" id="GO:0008654">
    <property type="term" value="P:phospholipid biosynthetic process"/>
    <property type="evidence" value="ECO:0007669"/>
    <property type="project" value="UniProtKB-KW"/>
</dbReference>
<feature type="binding site" evidence="16">
    <location>
        <position position="83"/>
    </location>
    <ligand>
        <name>NAD(+)</name>
        <dbReference type="ChEBI" id="CHEBI:57540"/>
    </ligand>
</feature>
<dbReference type="GO" id="GO:0005829">
    <property type="term" value="C:cytosol"/>
    <property type="evidence" value="ECO:0007669"/>
    <property type="project" value="TreeGrafter"/>
</dbReference>
<dbReference type="InterPro" id="IPR036291">
    <property type="entry name" value="NAD(P)-bd_dom_sf"/>
</dbReference>
<feature type="binding site" evidence="13">
    <location>
        <position position="135"/>
    </location>
    <ligand>
        <name>sn-glycerol 3-phosphate</name>
        <dbReference type="ChEBI" id="CHEBI:57597"/>
    </ligand>
</feature>
<dbReference type="NCBIfam" id="NF000942">
    <property type="entry name" value="PRK00094.1-4"/>
    <property type="match status" value="1"/>
</dbReference>
<reference evidence="20" key="1">
    <citation type="submission" date="2020-04" db="EMBL/GenBank/DDBJ databases">
        <title>Deep metagenomics examines the oral microbiome during advanced dental caries in children, revealing novel taxa and co-occurrences with host molecules.</title>
        <authorList>
            <person name="Baker J.L."/>
            <person name="Morton J.T."/>
            <person name="Dinis M."/>
            <person name="Alvarez R."/>
            <person name="Tran N.C."/>
            <person name="Knight R."/>
            <person name="Edlund A."/>
        </authorList>
    </citation>
    <scope>NUCLEOTIDE SEQUENCE</scope>
    <source>
        <strain evidence="20">JCVI_38_bin.5</strain>
    </source>
</reference>
<keyword evidence="4 13" id="KW-0560">Oxidoreductase</keyword>
<feature type="binding site" evidence="16">
    <location>
        <position position="139"/>
    </location>
    <ligand>
        <name>NAD(+)</name>
        <dbReference type="ChEBI" id="CHEBI:57540"/>
    </ligand>
</feature>
<gene>
    <name evidence="13" type="primary">gpsA</name>
    <name evidence="20" type="ORF">HXK26_01680</name>
</gene>
<evidence type="ECO:0000256" key="16">
    <source>
        <dbReference type="PIRSR" id="PIRSR000114-3"/>
    </source>
</evidence>
<dbReference type="RefSeq" id="WP_314775194.1">
    <property type="nucleotide sequence ID" value="NZ_CAUUNA010000028.1"/>
</dbReference>
<dbReference type="GO" id="GO:0047952">
    <property type="term" value="F:glycerol-3-phosphate dehydrogenase [NAD(P)+] activity"/>
    <property type="evidence" value="ECO:0007669"/>
    <property type="project" value="UniProtKB-UniRule"/>
</dbReference>
<comment type="caution">
    <text evidence="13">Lacks conserved residue(s) required for the propagation of feature annotation.</text>
</comment>
<dbReference type="InterPro" id="IPR011128">
    <property type="entry name" value="G3P_DH_NAD-dep_N"/>
</dbReference>
<keyword evidence="8 13" id="KW-1208">Phospholipid metabolism</keyword>
<dbReference type="SUPFAM" id="SSF48179">
    <property type="entry name" value="6-phosphogluconate dehydrogenase C-terminal domain-like"/>
    <property type="match status" value="1"/>
</dbReference>